<dbReference type="PANTHER" id="PTHR43540">
    <property type="entry name" value="PEROXYUREIDOACRYLATE/UREIDOACRYLATE AMIDOHYDROLASE-RELATED"/>
    <property type="match status" value="1"/>
</dbReference>
<dbReference type="EMBL" id="CAACVJ010000004">
    <property type="protein sequence ID" value="VEP11355.1"/>
    <property type="molecule type" value="Genomic_DNA"/>
</dbReference>
<dbReference type="Gene3D" id="3.40.50.850">
    <property type="entry name" value="Isochorismatase-like"/>
    <property type="match status" value="1"/>
</dbReference>
<dbReference type="Pfam" id="PF00857">
    <property type="entry name" value="Isochorismatase"/>
    <property type="match status" value="1"/>
</dbReference>
<keyword evidence="1 3" id="KW-0378">Hydrolase</keyword>
<gene>
    <name evidence="3" type="primary">yrdC</name>
    <name evidence="3" type="ORF">H1P_1010001</name>
</gene>
<dbReference type="InterPro" id="IPR000868">
    <property type="entry name" value="Isochorismatase-like_dom"/>
</dbReference>
<keyword evidence="4" id="KW-1185">Reference proteome</keyword>
<reference evidence="3 4" key="1">
    <citation type="submission" date="2019-01" db="EMBL/GenBank/DDBJ databases">
        <authorList>
            <person name="Brito A."/>
        </authorList>
    </citation>
    <scope>NUCLEOTIDE SEQUENCE [LARGE SCALE GENOMIC DNA]</scope>
    <source>
        <strain evidence="3">1</strain>
    </source>
</reference>
<sequence length="184" mass="20614">MEKLPDNTALLIVDVQVGFDDPKWGQRNNPHAEENIYKILQHWRHLNNPIIHIQHLSIKSDSPLRPNQPGCEFKEIICPQQDEIIIQKNVNSAFIGTQLEKHLQEQAIDSLVIVGLTTNHCISTTARMAGNLGFQTFVVSDATATFNRKGADGKLYSAEEIHDVSLANLHQEFATVITTGELLK</sequence>
<proteinExistence type="predicted"/>
<dbReference type="CDD" id="cd01014">
    <property type="entry name" value="nicotinamidase_related"/>
    <property type="match status" value="1"/>
</dbReference>
<dbReference type="AlphaFoldDB" id="A0A563VJ34"/>
<evidence type="ECO:0000259" key="2">
    <source>
        <dbReference type="Pfam" id="PF00857"/>
    </source>
</evidence>
<evidence type="ECO:0000313" key="3">
    <source>
        <dbReference type="EMBL" id="VEP11355.1"/>
    </source>
</evidence>
<dbReference type="RefSeq" id="WP_186375986.1">
    <property type="nucleotide sequence ID" value="NZ_LR213857.1"/>
</dbReference>
<name>A0A563VJ34_9CYAN</name>
<dbReference type="InterPro" id="IPR050272">
    <property type="entry name" value="Isochorismatase-like_hydrls"/>
</dbReference>
<dbReference type="InterPro" id="IPR036380">
    <property type="entry name" value="Isochorismatase-like_sf"/>
</dbReference>
<dbReference type="SUPFAM" id="SSF52499">
    <property type="entry name" value="Isochorismatase-like hydrolases"/>
    <property type="match status" value="1"/>
</dbReference>
<dbReference type="PANTHER" id="PTHR43540:SF1">
    <property type="entry name" value="ISOCHORISMATASE HYDROLASE"/>
    <property type="match status" value="1"/>
</dbReference>
<dbReference type="GO" id="GO:0016787">
    <property type="term" value="F:hydrolase activity"/>
    <property type="evidence" value="ECO:0007669"/>
    <property type="project" value="UniProtKB-KW"/>
</dbReference>
<accession>A0A563VJ34</accession>
<evidence type="ECO:0000313" key="4">
    <source>
        <dbReference type="Proteomes" id="UP000320055"/>
    </source>
</evidence>
<protein>
    <submittedName>
        <fullName evidence="3">Uncharacterized isochorismatase family protein YrdC</fullName>
        <ecNumber evidence="3">3.-.-.-</ecNumber>
    </submittedName>
</protein>
<organism evidence="3 4">
    <name type="scientific">Hyella patelloides LEGE 07179</name>
    <dbReference type="NCBI Taxonomy" id="945734"/>
    <lineage>
        <taxon>Bacteria</taxon>
        <taxon>Bacillati</taxon>
        <taxon>Cyanobacteriota</taxon>
        <taxon>Cyanophyceae</taxon>
        <taxon>Pleurocapsales</taxon>
        <taxon>Hyellaceae</taxon>
        <taxon>Hyella</taxon>
    </lineage>
</organism>
<evidence type="ECO:0000256" key="1">
    <source>
        <dbReference type="ARBA" id="ARBA00022801"/>
    </source>
</evidence>
<feature type="domain" description="Isochorismatase-like" evidence="2">
    <location>
        <begin position="8"/>
        <end position="179"/>
    </location>
</feature>
<dbReference type="EC" id="3.-.-.-" evidence="3"/>
<dbReference type="Proteomes" id="UP000320055">
    <property type="component" value="Unassembled WGS sequence"/>
</dbReference>